<keyword evidence="1" id="KW-1133">Transmembrane helix</keyword>
<gene>
    <name evidence="2" type="ORF">GA0061080_100663</name>
</gene>
<evidence type="ECO:0000313" key="2">
    <source>
        <dbReference type="EMBL" id="SCB85504.1"/>
    </source>
</evidence>
<sequence>MTTTLIAIALIAWCIQIIFSWLQIRRFNRAFLAMKRGTYLGIGRNETTRFKPRVLIAISLDEHQVVIDSVLMKGITVFALPKPIAQLHGLSVANIIPENIFPNDSACQSALIVALSAKNNN</sequence>
<dbReference type="Pfam" id="PF06923">
    <property type="entry name" value="GutM"/>
    <property type="match status" value="1"/>
</dbReference>
<dbReference type="InterPro" id="IPR009693">
    <property type="entry name" value="Glucitol_operon_activator"/>
</dbReference>
<proteinExistence type="predicted"/>
<dbReference type="AlphaFoldDB" id="A0A1C3ZSX6"/>
<evidence type="ECO:0000256" key="1">
    <source>
        <dbReference type="SAM" id="Phobius"/>
    </source>
</evidence>
<keyword evidence="1" id="KW-0812">Transmembrane</keyword>
<dbReference type="NCBIfam" id="NF007592">
    <property type="entry name" value="PRK10234.1"/>
    <property type="match status" value="1"/>
</dbReference>
<evidence type="ECO:0000313" key="3">
    <source>
        <dbReference type="Proteomes" id="UP000199698"/>
    </source>
</evidence>
<feature type="transmembrane region" description="Helical" evidence="1">
    <location>
        <begin position="6"/>
        <end position="24"/>
    </location>
</feature>
<keyword evidence="3" id="KW-1185">Reference proteome</keyword>
<organism evidence="2 3">
    <name type="scientific">Gilliamella intestini</name>
    <dbReference type="NCBI Taxonomy" id="1798183"/>
    <lineage>
        <taxon>Bacteria</taxon>
        <taxon>Pseudomonadati</taxon>
        <taxon>Pseudomonadota</taxon>
        <taxon>Gammaproteobacteria</taxon>
        <taxon>Orbales</taxon>
        <taxon>Orbaceae</taxon>
        <taxon>Gilliamella</taxon>
    </lineage>
</organism>
<name>A0A1C3ZSX6_9GAMM</name>
<dbReference type="STRING" id="1798183.GA0061080_100663"/>
<protein>
    <submittedName>
        <fullName evidence="2">Glucitol operon activator protein</fullName>
    </submittedName>
</protein>
<dbReference type="OrthoDB" id="4774974at2"/>
<reference evidence="3" key="1">
    <citation type="submission" date="2016-08" db="EMBL/GenBank/DDBJ databases">
        <authorList>
            <person name="Varghese N."/>
            <person name="Submissions Spin"/>
        </authorList>
    </citation>
    <scope>NUCLEOTIDE SEQUENCE [LARGE SCALE GENOMIC DNA]</scope>
    <source>
        <strain evidence="3">R-53144</strain>
    </source>
</reference>
<dbReference type="RefSeq" id="WP_091120676.1">
    <property type="nucleotide sequence ID" value="NZ_FMBA01000006.1"/>
</dbReference>
<accession>A0A1C3ZSX6</accession>
<keyword evidence="1" id="KW-0472">Membrane</keyword>
<dbReference type="EMBL" id="FMBA01000006">
    <property type="protein sequence ID" value="SCB85504.1"/>
    <property type="molecule type" value="Genomic_DNA"/>
</dbReference>
<dbReference type="Proteomes" id="UP000199698">
    <property type="component" value="Unassembled WGS sequence"/>
</dbReference>